<accession>A0ABW4BV43</accession>
<keyword evidence="3" id="KW-1185">Reference proteome</keyword>
<sequence length="157" mass="18525">MIREAKISDIKDIAKINIASWQTTYAGIIDREFLRDLSFKETTERWNKHFLNNRNKIFVAEAHGKIVGYVRSERIDDKDFLGAIYLLDDYQGKGLGKQLLMQGLDYLKPSKMIYVHVLEANKTKYFYQKYGAELYKKSKIKIGRQILSELTFIWNFE</sequence>
<dbReference type="GO" id="GO:0016746">
    <property type="term" value="F:acyltransferase activity"/>
    <property type="evidence" value="ECO:0007669"/>
    <property type="project" value="UniProtKB-KW"/>
</dbReference>
<gene>
    <name evidence="2" type="ORF">ACFQ42_07745</name>
</gene>
<feature type="domain" description="N-acetyltransferase" evidence="1">
    <location>
        <begin position="1"/>
        <end position="153"/>
    </location>
</feature>
<evidence type="ECO:0000259" key="1">
    <source>
        <dbReference type="PROSITE" id="PS51186"/>
    </source>
</evidence>
<dbReference type="PROSITE" id="PS51186">
    <property type="entry name" value="GNAT"/>
    <property type="match status" value="1"/>
</dbReference>
<evidence type="ECO:0000313" key="3">
    <source>
        <dbReference type="Proteomes" id="UP001597251"/>
    </source>
</evidence>
<protein>
    <submittedName>
        <fullName evidence="2">GNAT family N-acetyltransferase</fullName>
        <ecNumber evidence="2">2.3.-.-</ecNumber>
    </submittedName>
</protein>
<keyword evidence="2" id="KW-0012">Acyltransferase</keyword>
<dbReference type="RefSeq" id="WP_125677015.1">
    <property type="nucleotide sequence ID" value="NZ_JBHTOI010000043.1"/>
</dbReference>
<dbReference type="Proteomes" id="UP001597251">
    <property type="component" value="Unassembled WGS sequence"/>
</dbReference>
<dbReference type="EC" id="2.3.-.-" evidence="2"/>
<dbReference type="EMBL" id="JBHTOI010000043">
    <property type="protein sequence ID" value="MFD1418630.1"/>
    <property type="molecule type" value="Genomic_DNA"/>
</dbReference>
<dbReference type="SUPFAM" id="SSF55729">
    <property type="entry name" value="Acyl-CoA N-acyltransferases (Nat)"/>
    <property type="match status" value="1"/>
</dbReference>
<comment type="caution">
    <text evidence="2">The sequence shown here is derived from an EMBL/GenBank/DDBJ whole genome shotgun (WGS) entry which is preliminary data.</text>
</comment>
<keyword evidence="2" id="KW-0808">Transferase</keyword>
<reference evidence="3" key="1">
    <citation type="journal article" date="2019" name="Int. J. Syst. Evol. Microbiol.">
        <title>The Global Catalogue of Microorganisms (GCM) 10K type strain sequencing project: providing services to taxonomists for standard genome sequencing and annotation.</title>
        <authorList>
            <consortium name="The Broad Institute Genomics Platform"/>
            <consortium name="The Broad Institute Genome Sequencing Center for Infectious Disease"/>
            <person name="Wu L."/>
            <person name="Ma J."/>
        </authorList>
    </citation>
    <scope>NUCLEOTIDE SEQUENCE [LARGE SCALE GENOMIC DNA]</scope>
    <source>
        <strain evidence="3">CCM 8936</strain>
    </source>
</reference>
<dbReference type="Pfam" id="PF00583">
    <property type="entry name" value="Acetyltransf_1"/>
    <property type="match status" value="1"/>
</dbReference>
<dbReference type="InterPro" id="IPR016181">
    <property type="entry name" value="Acyl_CoA_acyltransferase"/>
</dbReference>
<dbReference type="Gene3D" id="3.40.630.30">
    <property type="match status" value="1"/>
</dbReference>
<evidence type="ECO:0000313" key="2">
    <source>
        <dbReference type="EMBL" id="MFD1418630.1"/>
    </source>
</evidence>
<dbReference type="InterPro" id="IPR000182">
    <property type="entry name" value="GNAT_dom"/>
</dbReference>
<proteinExistence type="predicted"/>
<organism evidence="2 3">
    <name type="scientific">Companilactobacillus keshanensis</name>
    <dbReference type="NCBI Taxonomy" id="2486003"/>
    <lineage>
        <taxon>Bacteria</taxon>
        <taxon>Bacillati</taxon>
        <taxon>Bacillota</taxon>
        <taxon>Bacilli</taxon>
        <taxon>Lactobacillales</taxon>
        <taxon>Lactobacillaceae</taxon>
        <taxon>Companilactobacillus</taxon>
    </lineage>
</organism>
<name>A0ABW4BV43_9LACO</name>
<dbReference type="CDD" id="cd04301">
    <property type="entry name" value="NAT_SF"/>
    <property type="match status" value="1"/>
</dbReference>